<evidence type="ECO:0000259" key="3">
    <source>
        <dbReference type="Pfam" id="PF13240"/>
    </source>
</evidence>
<dbReference type="Proteomes" id="UP000664288">
    <property type="component" value="Unassembled WGS sequence"/>
</dbReference>
<dbReference type="EMBL" id="JAFMPY010000049">
    <property type="protein sequence ID" value="MBO0906536.1"/>
    <property type="molecule type" value="Genomic_DNA"/>
</dbReference>
<dbReference type="RefSeq" id="WP_207353162.1">
    <property type="nucleotide sequence ID" value="NZ_JAFMPY010000049.1"/>
</dbReference>
<evidence type="ECO:0000256" key="2">
    <source>
        <dbReference type="SAM" id="Phobius"/>
    </source>
</evidence>
<evidence type="ECO:0000313" key="5">
    <source>
        <dbReference type="Proteomes" id="UP000664288"/>
    </source>
</evidence>
<sequence>MGSRTQNAPKTQFRHLLGAGLVFGGTIFVISTHFSFIGVVLGGIVLAAGLFRLFRSDGLPQATAPSQDRKTTASRTSVPQKIEPRPKAFGKCPSCQKQISTSAVSCPGCGHPLGRRLITMRSRFELRRV</sequence>
<feature type="transmembrane region" description="Helical" evidence="2">
    <location>
        <begin position="36"/>
        <end position="54"/>
    </location>
</feature>
<proteinExistence type="predicted"/>
<dbReference type="InterPro" id="IPR026870">
    <property type="entry name" value="Zinc_ribbon_dom"/>
</dbReference>
<feature type="region of interest" description="Disordered" evidence="1">
    <location>
        <begin position="60"/>
        <end position="90"/>
    </location>
</feature>
<evidence type="ECO:0000256" key="1">
    <source>
        <dbReference type="SAM" id="MobiDB-lite"/>
    </source>
</evidence>
<keyword evidence="2" id="KW-0812">Transmembrane</keyword>
<feature type="transmembrane region" description="Helical" evidence="2">
    <location>
        <begin position="12"/>
        <end position="30"/>
    </location>
</feature>
<dbReference type="Pfam" id="PF13240">
    <property type="entry name" value="Zn_Ribbon_1"/>
    <property type="match status" value="1"/>
</dbReference>
<keyword evidence="2" id="KW-1133">Transmembrane helix</keyword>
<comment type="caution">
    <text evidence="4">The sequence shown here is derived from an EMBL/GenBank/DDBJ whole genome shotgun (WGS) entry which is preliminary data.</text>
</comment>
<keyword evidence="5" id="KW-1185">Reference proteome</keyword>
<accession>A0ABS3JD95</accession>
<organism evidence="4 5">
    <name type="scientific">Jiella sonneratiae</name>
    <dbReference type="NCBI Taxonomy" id="2816856"/>
    <lineage>
        <taxon>Bacteria</taxon>
        <taxon>Pseudomonadati</taxon>
        <taxon>Pseudomonadota</taxon>
        <taxon>Alphaproteobacteria</taxon>
        <taxon>Hyphomicrobiales</taxon>
        <taxon>Aurantimonadaceae</taxon>
        <taxon>Jiella</taxon>
    </lineage>
</organism>
<gene>
    <name evidence="4" type="ORF">J1C47_23055</name>
</gene>
<name>A0ABS3JD95_9HYPH</name>
<feature type="domain" description="Zinc-ribbon" evidence="3">
    <location>
        <begin position="91"/>
        <end position="113"/>
    </location>
</feature>
<reference evidence="4 5" key="1">
    <citation type="submission" date="2021-03" db="EMBL/GenBank/DDBJ databases">
        <title>Whole genome sequence of Jiella sp. MQZ13P-4.</title>
        <authorList>
            <person name="Tuo L."/>
        </authorList>
    </citation>
    <scope>NUCLEOTIDE SEQUENCE [LARGE SCALE GENOMIC DNA]</scope>
    <source>
        <strain evidence="4 5">MQZ13P-4</strain>
    </source>
</reference>
<keyword evidence="2" id="KW-0472">Membrane</keyword>
<evidence type="ECO:0000313" key="4">
    <source>
        <dbReference type="EMBL" id="MBO0906536.1"/>
    </source>
</evidence>
<protein>
    <submittedName>
        <fullName evidence="4">Zinc-ribbon domain-containing protein</fullName>
    </submittedName>
</protein>